<sequence length="345" mass="37966">MQRTLSPFPPQGRSNRPTPVAATAAHGGAHGGRIKKKIQAAGVRGRRVWLGWSGDRADEASWRRLATGFGLGFKTLITWARSRPGSGIGPEPGLGSKSCNSGSGLVPDGLREWWIYNDDNEGSIGRIIINFNRRIKMLLNLVGEYGVLDFHPKCKRVKLTHICFVDDLLVFTKGHVGTVLAVKGIMDSIAECIGFHVGALPVHYLGVPLVFRRLSYSDCEGLMRKIVRRICSWPSKYLSFAGRPQLIQACVSLERLGWFAKGVFALAGPVEKIIWGGLFVPMHSFISWLALLDRLLTKEMNDGLHGASPKGIESMVSRIKSIVMLRLKGCIQGRSLVLAAEWDLL</sequence>
<feature type="region of interest" description="Disordered" evidence="1">
    <location>
        <begin position="1"/>
        <end position="35"/>
    </location>
</feature>
<dbReference type="AlphaFoldDB" id="A0A6A3BHH6"/>
<name>A0A6A3BHH6_HIBSY</name>
<accession>A0A6A3BHH6</accession>
<evidence type="ECO:0000256" key="1">
    <source>
        <dbReference type="SAM" id="MobiDB-lite"/>
    </source>
</evidence>
<dbReference type="PANTHER" id="PTHR33116:SF80">
    <property type="entry name" value="REVERSE TRANSCRIPTASE ZINC-BINDING DOMAIN-CONTAINING PROTEIN"/>
    <property type="match status" value="1"/>
</dbReference>
<proteinExistence type="predicted"/>
<evidence type="ECO:0000313" key="2">
    <source>
        <dbReference type="EMBL" id="KAE8715487.1"/>
    </source>
</evidence>
<gene>
    <name evidence="2" type="ORF">F3Y22_tig00110163pilonHSYRG00024</name>
</gene>
<keyword evidence="3" id="KW-1185">Reference proteome</keyword>
<dbReference type="EMBL" id="VEPZ02000859">
    <property type="protein sequence ID" value="KAE8715487.1"/>
    <property type="molecule type" value="Genomic_DNA"/>
</dbReference>
<evidence type="ECO:0000313" key="3">
    <source>
        <dbReference type="Proteomes" id="UP000436088"/>
    </source>
</evidence>
<protein>
    <recommendedName>
        <fullName evidence="4">Reverse transcriptase domain-containing protein</fullName>
    </recommendedName>
</protein>
<comment type="caution">
    <text evidence="2">The sequence shown here is derived from an EMBL/GenBank/DDBJ whole genome shotgun (WGS) entry which is preliminary data.</text>
</comment>
<organism evidence="2 3">
    <name type="scientific">Hibiscus syriacus</name>
    <name type="common">Rose of Sharon</name>
    <dbReference type="NCBI Taxonomy" id="106335"/>
    <lineage>
        <taxon>Eukaryota</taxon>
        <taxon>Viridiplantae</taxon>
        <taxon>Streptophyta</taxon>
        <taxon>Embryophyta</taxon>
        <taxon>Tracheophyta</taxon>
        <taxon>Spermatophyta</taxon>
        <taxon>Magnoliopsida</taxon>
        <taxon>eudicotyledons</taxon>
        <taxon>Gunneridae</taxon>
        <taxon>Pentapetalae</taxon>
        <taxon>rosids</taxon>
        <taxon>malvids</taxon>
        <taxon>Malvales</taxon>
        <taxon>Malvaceae</taxon>
        <taxon>Malvoideae</taxon>
        <taxon>Hibiscus</taxon>
    </lineage>
</organism>
<dbReference type="PANTHER" id="PTHR33116">
    <property type="entry name" value="REVERSE TRANSCRIPTASE ZINC-BINDING DOMAIN-CONTAINING PROTEIN-RELATED-RELATED"/>
    <property type="match status" value="1"/>
</dbReference>
<dbReference type="Proteomes" id="UP000436088">
    <property type="component" value="Unassembled WGS sequence"/>
</dbReference>
<reference evidence="2" key="1">
    <citation type="submission" date="2019-09" db="EMBL/GenBank/DDBJ databases">
        <title>Draft genome information of white flower Hibiscus syriacus.</title>
        <authorList>
            <person name="Kim Y.-M."/>
        </authorList>
    </citation>
    <scope>NUCLEOTIDE SEQUENCE [LARGE SCALE GENOMIC DNA]</scope>
    <source>
        <strain evidence="2">YM2019G1</strain>
    </source>
</reference>
<evidence type="ECO:0008006" key="4">
    <source>
        <dbReference type="Google" id="ProtNLM"/>
    </source>
</evidence>